<accession>A0A7T5R335</accession>
<feature type="region of interest" description="Disordered" evidence="1">
    <location>
        <begin position="41"/>
        <end position="60"/>
    </location>
</feature>
<evidence type="ECO:0000313" key="4">
    <source>
        <dbReference type="Proteomes" id="UP000595362"/>
    </source>
</evidence>
<sequence>MKKIVSVCLLGTVLALSACASGERNADYTYETAAPYTDNRTVGAKEAAPEPRVFEQRVRK</sequence>
<evidence type="ECO:0000256" key="1">
    <source>
        <dbReference type="SAM" id="MobiDB-lite"/>
    </source>
</evidence>
<evidence type="ECO:0008006" key="5">
    <source>
        <dbReference type="Google" id="ProtNLM"/>
    </source>
</evidence>
<feature type="signal peptide" evidence="2">
    <location>
        <begin position="1"/>
        <end position="20"/>
    </location>
</feature>
<keyword evidence="2" id="KW-0732">Signal</keyword>
<dbReference type="AlphaFoldDB" id="A0A7T5R335"/>
<dbReference type="PROSITE" id="PS51257">
    <property type="entry name" value="PROKAR_LIPOPROTEIN"/>
    <property type="match status" value="1"/>
</dbReference>
<protein>
    <recommendedName>
        <fullName evidence="5">Lipoprotein</fullName>
    </recommendedName>
</protein>
<organism evidence="3 4">
    <name type="scientific">Micavibrio aeruginosavorus</name>
    <dbReference type="NCBI Taxonomy" id="349221"/>
    <lineage>
        <taxon>Bacteria</taxon>
        <taxon>Pseudomonadati</taxon>
        <taxon>Bdellovibrionota</taxon>
        <taxon>Bdellovibrionia</taxon>
        <taxon>Bdellovibrionales</taxon>
        <taxon>Pseudobdellovibrionaceae</taxon>
        <taxon>Micavibrio</taxon>
    </lineage>
</organism>
<gene>
    <name evidence="3" type="ORF">HYS17_02555</name>
</gene>
<reference evidence="3 4" key="1">
    <citation type="submission" date="2020-07" db="EMBL/GenBank/DDBJ databases">
        <title>Huge and variable diversity of episymbiotic CPR bacteria and DPANN archaea in groundwater ecosystems.</title>
        <authorList>
            <person name="He C.Y."/>
            <person name="Keren R."/>
            <person name="Whittaker M."/>
            <person name="Farag I.F."/>
            <person name="Doudna J."/>
            <person name="Cate J.H.D."/>
            <person name="Banfield J.F."/>
        </authorList>
    </citation>
    <scope>NUCLEOTIDE SEQUENCE [LARGE SCALE GENOMIC DNA]</scope>
    <source>
        <strain evidence="3">NC_groundwater_70_Ag_B-0.1um_54_66</strain>
    </source>
</reference>
<evidence type="ECO:0000256" key="2">
    <source>
        <dbReference type="SAM" id="SignalP"/>
    </source>
</evidence>
<name>A0A7T5R335_9BACT</name>
<proteinExistence type="predicted"/>
<feature type="compositionally biased region" description="Basic and acidic residues" evidence="1">
    <location>
        <begin position="47"/>
        <end position="60"/>
    </location>
</feature>
<dbReference type="EMBL" id="CP066681">
    <property type="protein sequence ID" value="QQG36673.1"/>
    <property type="molecule type" value="Genomic_DNA"/>
</dbReference>
<dbReference type="Proteomes" id="UP000595362">
    <property type="component" value="Chromosome"/>
</dbReference>
<evidence type="ECO:0000313" key="3">
    <source>
        <dbReference type="EMBL" id="QQG36673.1"/>
    </source>
</evidence>
<feature type="chain" id="PRO_5032338116" description="Lipoprotein" evidence="2">
    <location>
        <begin position="21"/>
        <end position="60"/>
    </location>
</feature>